<comment type="similarity">
    <text evidence="1">Belongs to the nitroreductase family.</text>
</comment>
<dbReference type="EMBL" id="BOSE01000002">
    <property type="protein sequence ID" value="GIP15820.1"/>
    <property type="molecule type" value="Genomic_DNA"/>
</dbReference>
<dbReference type="InterPro" id="IPR029479">
    <property type="entry name" value="Nitroreductase"/>
</dbReference>
<dbReference type="RefSeq" id="WP_213514088.1">
    <property type="nucleotide sequence ID" value="NZ_BOSE01000002.1"/>
</dbReference>
<feature type="domain" description="Nitroreductase" evidence="3">
    <location>
        <begin position="29"/>
        <end position="77"/>
    </location>
</feature>
<dbReference type="GO" id="GO:0016491">
    <property type="term" value="F:oxidoreductase activity"/>
    <property type="evidence" value="ECO:0007669"/>
    <property type="project" value="UniProtKB-KW"/>
</dbReference>
<keyword evidence="2" id="KW-0560">Oxidoreductase</keyword>
<sequence length="201" mass="22475">MSMNQAANYNADVLEARKPQYGVDPMFVNRWSTRAFEPYTLSEEELYRILEAGQYAPSANNVQPWRFYLASTAEQKELFLSFIVPRNQVWSKNASAYILLASDTLNAEGKEHGKHAFDTGAAWQAMALQAHLMGLATRAMGGFDGAAAKEKLSMPQQFQPQIVIAIGKPGSLDQLDESFHSTNKPTPRKPLDQLIMSYEVK</sequence>
<dbReference type="SUPFAM" id="SSF55469">
    <property type="entry name" value="FMN-dependent nitroreductase-like"/>
    <property type="match status" value="1"/>
</dbReference>
<dbReference type="Proteomes" id="UP000683139">
    <property type="component" value="Unassembled WGS sequence"/>
</dbReference>
<dbReference type="PANTHER" id="PTHR43673:SF10">
    <property type="entry name" value="NADH DEHYDROGENASE_NAD(P)H NITROREDUCTASE XCC3605-RELATED"/>
    <property type="match status" value="1"/>
</dbReference>
<dbReference type="AlphaFoldDB" id="A0A919YM87"/>
<protein>
    <submittedName>
        <fullName evidence="4">NAD(P)H-flavin oxidoreductase</fullName>
    </submittedName>
</protein>
<dbReference type="InterPro" id="IPR000415">
    <property type="entry name" value="Nitroreductase-like"/>
</dbReference>
<evidence type="ECO:0000313" key="5">
    <source>
        <dbReference type="Proteomes" id="UP000683139"/>
    </source>
</evidence>
<reference evidence="4" key="1">
    <citation type="submission" date="2021-03" db="EMBL/GenBank/DDBJ databases">
        <title>Antimicrobial resistance genes in bacteria isolated from Japanese honey, and their potential for conferring macrolide and lincosamide resistance in the American foulbrood pathogen Paenibacillus larvae.</title>
        <authorList>
            <person name="Okamoto M."/>
            <person name="Kumagai M."/>
            <person name="Kanamori H."/>
            <person name="Takamatsu D."/>
        </authorList>
    </citation>
    <scope>NUCLEOTIDE SEQUENCE</scope>
    <source>
        <strain evidence="4">J40TS1</strain>
    </source>
</reference>
<proteinExistence type="inferred from homology"/>
<evidence type="ECO:0000259" key="3">
    <source>
        <dbReference type="Pfam" id="PF00881"/>
    </source>
</evidence>
<comment type="caution">
    <text evidence="4">The sequence shown here is derived from an EMBL/GenBank/DDBJ whole genome shotgun (WGS) entry which is preliminary data.</text>
</comment>
<dbReference type="Gene3D" id="3.40.109.10">
    <property type="entry name" value="NADH Oxidase"/>
    <property type="match status" value="1"/>
</dbReference>
<evidence type="ECO:0000313" key="4">
    <source>
        <dbReference type="EMBL" id="GIP15820.1"/>
    </source>
</evidence>
<gene>
    <name evidence="4" type="ORF">J40TS1_14620</name>
</gene>
<dbReference type="Pfam" id="PF00881">
    <property type="entry name" value="Nitroreductase"/>
    <property type="match status" value="2"/>
</dbReference>
<dbReference type="PANTHER" id="PTHR43673">
    <property type="entry name" value="NAD(P)H NITROREDUCTASE YDGI-RELATED"/>
    <property type="match status" value="1"/>
</dbReference>
<organism evidence="4 5">
    <name type="scientific">Paenibacillus montaniterrae</name>
    <dbReference type="NCBI Taxonomy" id="429341"/>
    <lineage>
        <taxon>Bacteria</taxon>
        <taxon>Bacillati</taxon>
        <taxon>Bacillota</taxon>
        <taxon>Bacilli</taxon>
        <taxon>Bacillales</taxon>
        <taxon>Paenibacillaceae</taxon>
        <taxon>Paenibacillus</taxon>
    </lineage>
</organism>
<keyword evidence="5" id="KW-1185">Reference proteome</keyword>
<feature type="domain" description="Nitroreductase" evidence="3">
    <location>
        <begin position="92"/>
        <end position="168"/>
    </location>
</feature>
<evidence type="ECO:0000256" key="1">
    <source>
        <dbReference type="ARBA" id="ARBA00007118"/>
    </source>
</evidence>
<dbReference type="CDD" id="cd02138">
    <property type="entry name" value="TdsD-like"/>
    <property type="match status" value="1"/>
</dbReference>
<name>A0A919YM87_9BACL</name>
<accession>A0A919YM87</accession>
<evidence type="ECO:0000256" key="2">
    <source>
        <dbReference type="ARBA" id="ARBA00023002"/>
    </source>
</evidence>